<evidence type="ECO:0000313" key="2">
    <source>
        <dbReference type="Proteomes" id="UP000323000"/>
    </source>
</evidence>
<dbReference type="PANTHER" id="PTHR47074">
    <property type="entry name" value="BNAC02G40300D PROTEIN"/>
    <property type="match status" value="1"/>
</dbReference>
<accession>A0A5C7ITR3</accession>
<sequence>MEGVGKVGIIFTDEGIGLSKGSSGGLSLKDEIGSKGRKWKRAMILGQVNCIQLGSEGSECGKRDVSVVVEVDAGCMFWERINRFKGLECYDVLRGTLIATVNKEELELICMILWSIWLNLNDSIHGGKTKSTEDLAFYWSSKTRTQMVLNSNSHSSPNICTVWQPPPPRCLKVHTDDAIRAYKGFIGVGVVIRDDSILIVAASSKILVGNIQAKMGELLALREGLLLAKILGCNVGRGGSL</sequence>
<dbReference type="OrthoDB" id="1162524at2759"/>
<keyword evidence="2" id="KW-1185">Reference proteome</keyword>
<comment type="caution">
    <text evidence="1">The sequence shown here is derived from an EMBL/GenBank/DDBJ whole genome shotgun (WGS) entry which is preliminary data.</text>
</comment>
<reference evidence="2" key="1">
    <citation type="journal article" date="2019" name="Gigascience">
        <title>De novo genome assembly of the endangered Acer yangbiense, a plant species with extremely small populations endemic to Yunnan Province, China.</title>
        <authorList>
            <person name="Yang J."/>
            <person name="Wariss H.M."/>
            <person name="Tao L."/>
            <person name="Zhang R."/>
            <person name="Yun Q."/>
            <person name="Hollingsworth P."/>
            <person name="Dao Z."/>
            <person name="Luo G."/>
            <person name="Guo H."/>
            <person name="Ma Y."/>
            <person name="Sun W."/>
        </authorList>
    </citation>
    <scope>NUCLEOTIDE SEQUENCE [LARGE SCALE GENOMIC DNA]</scope>
    <source>
        <strain evidence="2">cv. Malutang</strain>
    </source>
</reference>
<dbReference type="InterPro" id="IPR052929">
    <property type="entry name" value="RNase_H-like_EbsB-rel"/>
</dbReference>
<dbReference type="Proteomes" id="UP000323000">
    <property type="component" value="Chromosome 1"/>
</dbReference>
<evidence type="ECO:0000313" key="1">
    <source>
        <dbReference type="EMBL" id="TXG72488.1"/>
    </source>
</evidence>
<dbReference type="EMBL" id="VAHF01000001">
    <property type="protein sequence ID" value="TXG72488.1"/>
    <property type="molecule type" value="Genomic_DNA"/>
</dbReference>
<dbReference type="AlphaFoldDB" id="A0A5C7ITR3"/>
<gene>
    <name evidence="1" type="ORF">EZV62_001067</name>
</gene>
<organism evidence="1 2">
    <name type="scientific">Acer yangbiense</name>
    <dbReference type="NCBI Taxonomy" id="1000413"/>
    <lineage>
        <taxon>Eukaryota</taxon>
        <taxon>Viridiplantae</taxon>
        <taxon>Streptophyta</taxon>
        <taxon>Embryophyta</taxon>
        <taxon>Tracheophyta</taxon>
        <taxon>Spermatophyta</taxon>
        <taxon>Magnoliopsida</taxon>
        <taxon>eudicotyledons</taxon>
        <taxon>Gunneridae</taxon>
        <taxon>Pentapetalae</taxon>
        <taxon>rosids</taxon>
        <taxon>malvids</taxon>
        <taxon>Sapindales</taxon>
        <taxon>Sapindaceae</taxon>
        <taxon>Hippocastanoideae</taxon>
        <taxon>Acereae</taxon>
        <taxon>Acer</taxon>
    </lineage>
</organism>
<dbReference type="PANTHER" id="PTHR47074:SF48">
    <property type="entry name" value="POLYNUCLEOTIDYL TRANSFERASE, RIBONUCLEASE H-LIKE SUPERFAMILY PROTEIN"/>
    <property type="match status" value="1"/>
</dbReference>
<evidence type="ECO:0008006" key="3">
    <source>
        <dbReference type="Google" id="ProtNLM"/>
    </source>
</evidence>
<protein>
    <recommendedName>
        <fullName evidence="3">RNase H type-1 domain-containing protein</fullName>
    </recommendedName>
</protein>
<name>A0A5C7ITR3_9ROSI</name>
<proteinExistence type="predicted"/>